<dbReference type="KEGG" id="tig:THII_0219"/>
<dbReference type="Proteomes" id="UP000031623">
    <property type="component" value="Chromosome"/>
</dbReference>
<name>A0A090BU55_9GAMM</name>
<dbReference type="Pfam" id="PF09831">
    <property type="entry name" value="DUF2058"/>
    <property type="match status" value="1"/>
</dbReference>
<dbReference type="HOGENOM" id="CLU_098678_2_1_6"/>
<dbReference type="InterPro" id="IPR018636">
    <property type="entry name" value="DUF2058"/>
</dbReference>
<feature type="region of interest" description="Disordered" evidence="1">
    <location>
        <begin position="1"/>
        <end position="46"/>
    </location>
</feature>
<dbReference type="STRING" id="40754.THII_0219"/>
<feature type="compositionally biased region" description="Basic and acidic residues" evidence="1">
    <location>
        <begin position="18"/>
        <end position="34"/>
    </location>
</feature>
<evidence type="ECO:0000256" key="1">
    <source>
        <dbReference type="SAM" id="MobiDB-lite"/>
    </source>
</evidence>
<dbReference type="EMBL" id="AP014633">
    <property type="protein sequence ID" value="BAP54516.1"/>
    <property type="molecule type" value="Genomic_DNA"/>
</dbReference>
<evidence type="ECO:0000313" key="3">
    <source>
        <dbReference type="Proteomes" id="UP000031623"/>
    </source>
</evidence>
<gene>
    <name evidence="2" type="ORF">THII_0219</name>
</gene>
<keyword evidence="3" id="KW-1185">Reference proteome</keyword>
<reference evidence="2" key="1">
    <citation type="journal article" date="2014" name="ISME J.">
        <title>Ecophysiology of Thioploca ingrica as revealed by the complete genome sequence supplemented with proteomic evidence.</title>
        <authorList>
            <person name="Kojima H."/>
            <person name="Ogura Y."/>
            <person name="Yamamoto N."/>
            <person name="Togashi T."/>
            <person name="Mori H."/>
            <person name="Watanabe T."/>
            <person name="Nemoto F."/>
            <person name="Kurokawa K."/>
            <person name="Hayashi T."/>
            <person name="Fukui M."/>
        </authorList>
    </citation>
    <scope>NUCLEOTIDE SEQUENCE [LARGE SCALE GENOMIC DNA]</scope>
</reference>
<organism evidence="2 3">
    <name type="scientific">Thioploca ingrica</name>
    <dbReference type="NCBI Taxonomy" id="40754"/>
    <lineage>
        <taxon>Bacteria</taxon>
        <taxon>Pseudomonadati</taxon>
        <taxon>Pseudomonadota</taxon>
        <taxon>Gammaproteobacteria</taxon>
        <taxon>Thiotrichales</taxon>
        <taxon>Thiotrichaceae</taxon>
        <taxon>Thioploca</taxon>
    </lineage>
</organism>
<dbReference type="OrthoDB" id="5294470at2"/>
<evidence type="ECO:0000313" key="2">
    <source>
        <dbReference type="EMBL" id="BAP54516.1"/>
    </source>
</evidence>
<protein>
    <recommendedName>
        <fullName evidence="4">Nucleoprotein/polynucleotide-associated enzyme</fullName>
    </recommendedName>
</protein>
<sequence>MSNSLRDQLLKQGLVSKEQAKQAEKQAKLKEHQGQKTQSKKQKANKAIVDKESISYLAAKAREEEIARAKELNRQKEIEREKKAWWSQVRDIIDCQHVNDPDAEGTYYFLEDKWVRKIEVTLKQRQLLARAELAITAIDEKYYLVPAAVAEKVQARVPKIVVCFHQAANGRIAEQDEAYIAYPIPDDLIW</sequence>
<dbReference type="AlphaFoldDB" id="A0A090BU55"/>
<evidence type="ECO:0008006" key="4">
    <source>
        <dbReference type="Google" id="ProtNLM"/>
    </source>
</evidence>
<accession>A0A090BU55</accession>
<proteinExistence type="predicted"/>